<dbReference type="GO" id="GO:0006412">
    <property type="term" value="P:translation"/>
    <property type="evidence" value="ECO:0007669"/>
    <property type="project" value="InterPro"/>
</dbReference>
<dbReference type="InterPro" id="IPR001911">
    <property type="entry name" value="Ribosomal_bS21"/>
</dbReference>
<gene>
    <name evidence="4" type="ORF">WJX72_002953</name>
</gene>
<comment type="similarity">
    <text evidence="1">Belongs to the bacterial ribosomal protein bS21 family.</text>
</comment>
<keyword evidence="5" id="KW-1185">Reference proteome</keyword>
<name>A0AAW1PSM7_9CHLO</name>
<reference evidence="4 5" key="1">
    <citation type="journal article" date="2024" name="Nat. Commun.">
        <title>Phylogenomics reveals the evolutionary origins of lichenization in chlorophyte algae.</title>
        <authorList>
            <person name="Puginier C."/>
            <person name="Libourel C."/>
            <person name="Otte J."/>
            <person name="Skaloud P."/>
            <person name="Haon M."/>
            <person name="Grisel S."/>
            <person name="Petersen M."/>
            <person name="Berrin J.G."/>
            <person name="Delaux P.M."/>
            <person name="Dal Grande F."/>
            <person name="Keller J."/>
        </authorList>
    </citation>
    <scope>NUCLEOTIDE SEQUENCE [LARGE SCALE GENOMIC DNA]</scope>
    <source>
        <strain evidence="4 5">SAG 2043</strain>
    </source>
</reference>
<keyword evidence="3" id="KW-0687">Ribonucleoprotein</keyword>
<dbReference type="HAMAP" id="MF_00358">
    <property type="entry name" value="Ribosomal_bS21"/>
    <property type="match status" value="1"/>
</dbReference>
<protein>
    <recommendedName>
        <fullName evidence="6">Mitochondrial ribosomal protein S21</fullName>
    </recommendedName>
</protein>
<evidence type="ECO:0000313" key="5">
    <source>
        <dbReference type="Proteomes" id="UP001489004"/>
    </source>
</evidence>
<dbReference type="Proteomes" id="UP001489004">
    <property type="component" value="Unassembled WGS sequence"/>
</dbReference>
<keyword evidence="2" id="KW-0689">Ribosomal protein</keyword>
<dbReference type="GO" id="GO:1990904">
    <property type="term" value="C:ribonucleoprotein complex"/>
    <property type="evidence" value="ECO:0007669"/>
    <property type="project" value="UniProtKB-KW"/>
</dbReference>
<sequence length="139" mass="15768">MAALLQPSFTGLFNKLSLRPAPKHSLSSNGTASRVAMKGKNTYIVEVTVGEDEPADNAMKRFRRAVSSSGVIFEARRRRYFENTQDEKKRRFKDSRSKRKKLFRVATYDETNQSLEPAPFAEMFGDPDDIFAEVKALAE</sequence>
<dbReference type="GO" id="GO:0005840">
    <property type="term" value="C:ribosome"/>
    <property type="evidence" value="ECO:0007669"/>
    <property type="project" value="UniProtKB-KW"/>
</dbReference>
<proteinExistence type="inferred from homology"/>
<dbReference type="InterPro" id="IPR038380">
    <property type="entry name" value="Ribosomal_bS21_sf"/>
</dbReference>
<dbReference type="PANTHER" id="PTHR21109">
    <property type="entry name" value="MITOCHONDRIAL 28S RIBOSOMAL PROTEIN S21"/>
    <property type="match status" value="1"/>
</dbReference>
<dbReference type="AlphaFoldDB" id="A0AAW1PSM7"/>
<evidence type="ECO:0000256" key="3">
    <source>
        <dbReference type="ARBA" id="ARBA00023274"/>
    </source>
</evidence>
<dbReference type="Pfam" id="PF01165">
    <property type="entry name" value="Ribosomal_S21"/>
    <property type="match status" value="1"/>
</dbReference>
<evidence type="ECO:0000256" key="1">
    <source>
        <dbReference type="ARBA" id="ARBA00006640"/>
    </source>
</evidence>
<comment type="caution">
    <text evidence="4">The sequence shown here is derived from an EMBL/GenBank/DDBJ whole genome shotgun (WGS) entry which is preliminary data.</text>
</comment>
<accession>A0AAW1PSM7</accession>
<dbReference type="PRINTS" id="PR00976">
    <property type="entry name" value="RIBOSOMALS21"/>
</dbReference>
<dbReference type="PANTHER" id="PTHR21109:SF0">
    <property type="entry name" value="SMALL RIBOSOMAL SUBUNIT PROTEIN BS21M"/>
    <property type="match status" value="1"/>
</dbReference>
<evidence type="ECO:0008006" key="6">
    <source>
        <dbReference type="Google" id="ProtNLM"/>
    </source>
</evidence>
<dbReference type="Gene3D" id="1.20.5.1150">
    <property type="entry name" value="Ribosomal protein S8"/>
    <property type="match status" value="1"/>
</dbReference>
<evidence type="ECO:0000256" key="2">
    <source>
        <dbReference type="ARBA" id="ARBA00022980"/>
    </source>
</evidence>
<dbReference type="NCBIfam" id="TIGR00030">
    <property type="entry name" value="S21p"/>
    <property type="match status" value="1"/>
</dbReference>
<dbReference type="EMBL" id="JALJOR010000008">
    <property type="protein sequence ID" value="KAK9812745.1"/>
    <property type="molecule type" value="Genomic_DNA"/>
</dbReference>
<evidence type="ECO:0000313" key="4">
    <source>
        <dbReference type="EMBL" id="KAK9812745.1"/>
    </source>
</evidence>
<organism evidence="4 5">
    <name type="scientific">[Myrmecia] bisecta</name>
    <dbReference type="NCBI Taxonomy" id="41462"/>
    <lineage>
        <taxon>Eukaryota</taxon>
        <taxon>Viridiplantae</taxon>
        <taxon>Chlorophyta</taxon>
        <taxon>core chlorophytes</taxon>
        <taxon>Trebouxiophyceae</taxon>
        <taxon>Trebouxiales</taxon>
        <taxon>Trebouxiaceae</taxon>
        <taxon>Myrmecia</taxon>
    </lineage>
</organism>
<dbReference type="GO" id="GO:0003735">
    <property type="term" value="F:structural constituent of ribosome"/>
    <property type="evidence" value="ECO:0007669"/>
    <property type="project" value="InterPro"/>
</dbReference>